<gene>
    <name evidence="3" type="ORF">G6N74_15920</name>
</gene>
<proteinExistence type="predicted"/>
<dbReference type="AlphaFoldDB" id="A0A7C9R8M6"/>
<evidence type="ECO:0000313" key="4">
    <source>
        <dbReference type="Proteomes" id="UP000481252"/>
    </source>
</evidence>
<dbReference type="RefSeq" id="WP_165118935.1">
    <property type="nucleotide sequence ID" value="NZ_JAAKZG010000006.1"/>
</dbReference>
<protein>
    <submittedName>
        <fullName evidence="3">Uncharacterized protein</fullName>
    </submittedName>
</protein>
<dbReference type="EMBL" id="JAAKZG010000006">
    <property type="protein sequence ID" value="NGN42556.1"/>
    <property type="molecule type" value="Genomic_DNA"/>
</dbReference>
<sequence>MNRLPILLTLAILTACASPRPAPPAEVQPTVEPLPPEIKPLTQEQEEEIGQ</sequence>
<evidence type="ECO:0000313" key="3">
    <source>
        <dbReference type="EMBL" id="NGN42556.1"/>
    </source>
</evidence>
<name>A0A7C9R8M6_9HYPH</name>
<feature type="compositionally biased region" description="Pro residues" evidence="1">
    <location>
        <begin position="20"/>
        <end position="38"/>
    </location>
</feature>
<feature type="chain" id="PRO_5028835364" evidence="2">
    <location>
        <begin position="18"/>
        <end position="51"/>
    </location>
</feature>
<reference evidence="3 4" key="1">
    <citation type="submission" date="2020-02" db="EMBL/GenBank/DDBJ databases">
        <title>Genome sequence of the type strain CGMCC 1.15528 of Mesorhizobium zhangyense.</title>
        <authorList>
            <person name="Gao J."/>
            <person name="Sun J."/>
        </authorList>
    </citation>
    <scope>NUCLEOTIDE SEQUENCE [LARGE SCALE GENOMIC DNA]</scope>
    <source>
        <strain evidence="3 4">CGMCC 1.15528</strain>
    </source>
</reference>
<feature type="region of interest" description="Disordered" evidence="1">
    <location>
        <begin position="19"/>
        <end position="51"/>
    </location>
</feature>
<accession>A0A7C9R8M6</accession>
<dbReference type="PROSITE" id="PS51257">
    <property type="entry name" value="PROKAR_LIPOPROTEIN"/>
    <property type="match status" value="1"/>
</dbReference>
<organism evidence="3 4">
    <name type="scientific">Mesorhizobium zhangyense</name>
    <dbReference type="NCBI Taxonomy" id="1776730"/>
    <lineage>
        <taxon>Bacteria</taxon>
        <taxon>Pseudomonadati</taxon>
        <taxon>Pseudomonadota</taxon>
        <taxon>Alphaproteobacteria</taxon>
        <taxon>Hyphomicrobiales</taxon>
        <taxon>Phyllobacteriaceae</taxon>
        <taxon>Mesorhizobium</taxon>
    </lineage>
</organism>
<keyword evidence="4" id="KW-1185">Reference proteome</keyword>
<evidence type="ECO:0000256" key="2">
    <source>
        <dbReference type="SAM" id="SignalP"/>
    </source>
</evidence>
<evidence type="ECO:0000256" key="1">
    <source>
        <dbReference type="SAM" id="MobiDB-lite"/>
    </source>
</evidence>
<feature type="signal peptide" evidence="2">
    <location>
        <begin position="1"/>
        <end position="17"/>
    </location>
</feature>
<keyword evidence="2" id="KW-0732">Signal</keyword>
<dbReference type="Proteomes" id="UP000481252">
    <property type="component" value="Unassembled WGS sequence"/>
</dbReference>
<comment type="caution">
    <text evidence="3">The sequence shown here is derived from an EMBL/GenBank/DDBJ whole genome shotgun (WGS) entry which is preliminary data.</text>
</comment>